<keyword evidence="12" id="KW-1185">Reference proteome</keyword>
<dbReference type="InterPro" id="IPR004648">
    <property type="entry name" value="Oligpept_transpt"/>
</dbReference>
<dbReference type="EMBL" id="JANBVN010000070">
    <property type="protein sequence ID" value="KAJ9150560.1"/>
    <property type="molecule type" value="Genomic_DNA"/>
</dbReference>
<feature type="transmembrane region" description="Helical" evidence="10">
    <location>
        <begin position="427"/>
        <end position="447"/>
    </location>
</feature>
<evidence type="ECO:0000313" key="11">
    <source>
        <dbReference type="EMBL" id="KAJ9150560.1"/>
    </source>
</evidence>
<feature type="transmembrane region" description="Helical" evidence="10">
    <location>
        <begin position="180"/>
        <end position="199"/>
    </location>
</feature>
<organism evidence="11 12">
    <name type="scientific">Coniochaeta hoffmannii</name>
    <dbReference type="NCBI Taxonomy" id="91930"/>
    <lineage>
        <taxon>Eukaryota</taxon>
        <taxon>Fungi</taxon>
        <taxon>Dikarya</taxon>
        <taxon>Ascomycota</taxon>
        <taxon>Pezizomycotina</taxon>
        <taxon>Sordariomycetes</taxon>
        <taxon>Sordariomycetidae</taxon>
        <taxon>Coniochaetales</taxon>
        <taxon>Coniochaetaceae</taxon>
        <taxon>Coniochaeta</taxon>
    </lineage>
</organism>
<dbReference type="AlphaFoldDB" id="A0AA38S723"/>
<protein>
    <submittedName>
        <fullName evidence="11">OPT family small oligopeptide transporter</fullName>
    </submittedName>
</protein>
<dbReference type="GO" id="GO:0035673">
    <property type="term" value="F:oligopeptide transmembrane transporter activity"/>
    <property type="evidence" value="ECO:0007669"/>
    <property type="project" value="InterPro"/>
</dbReference>
<name>A0AA38S723_9PEZI</name>
<keyword evidence="4 10" id="KW-0812">Transmembrane</keyword>
<proteinExistence type="inferred from homology"/>
<dbReference type="Pfam" id="PF03169">
    <property type="entry name" value="OPT"/>
    <property type="match status" value="1"/>
</dbReference>
<keyword evidence="5" id="KW-0571">Peptide transport</keyword>
<evidence type="ECO:0000256" key="4">
    <source>
        <dbReference type="ARBA" id="ARBA00022692"/>
    </source>
</evidence>
<feature type="transmembrane region" description="Helical" evidence="10">
    <location>
        <begin position="684"/>
        <end position="700"/>
    </location>
</feature>
<dbReference type="Proteomes" id="UP001174691">
    <property type="component" value="Unassembled WGS sequence"/>
</dbReference>
<feature type="transmembrane region" description="Helical" evidence="10">
    <location>
        <begin position="706"/>
        <end position="722"/>
    </location>
</feature>
<evidence type="ECO:0000256" key="6">
    <source>
        <dbReference type="ARBA" id="ARBA00022927"/>
    </source>
</evidence>
<feature type="transmembrane region" description="Helical" evidence="10">
    <location>
        <begin position="278"/>
        <end position="300"/>
    </location>
</feature>
<keyword evidence="3" id="KW-0813">Transport</keyword>
<comment type="caution">
    <text evidence="11">The sequence shown here is derived from an EMBL/GenBank/DDBJ whole genome shotgun (WGS) entry which is preliminary data.</text>
</comment>
<feature type="transmembrane region" description="Helical" evidence="10">
    <location>
        <begin position="505"/>
        <end position="525"/>
    </location>
</feature>
<feature type="transmembrane region" description="Helical" evidence="10">
    <location>
        <begin position="132"/>
        <end position="153"/>
    </location>
</feature>
<feature type="transmembrane region" description="Helical" evidence="10">
    <location>
        <begin position="320"/>
        <end position="343"/>
    </location>
</feature>
<feature type="transmembrane region" description="Helical" evidence="10">
    <location>
        <begin position="105"/>
        <end position="125"/>
    </location>
</feature>
<evidence type="ECO:0000256" key="1">
    <source>
        <dbReference type="ARBA" id="ARBA00004141"/>
    </source>
</evidence>
<keyword evidence="6" id="KW-0653">Protein transport</keyword>
<gene>
    <name evidence="11" type="ORF">NKR19_g5235</name>
</gene>
<accession>A0AA38S723</accession>
<dbReference type="GO" id="GO:0016020">
    <property type="term" value="C:membrane"/>
    <property type="evidence" value="ECO:0007669"/>
    <property type="project" value="UniProtKB-SubCell"/>
</dbReference>
<feature type="transmembrane region" description="Helical" evidence="10">
    <location>
        <begin position="734"/>
        <end position="758"/>
    </location>
</feature>
<feature type="transmembrane region" description="Helical" evidence="10">
    <location>
        <begin position="211"/>
        <end position="229"/>
    </location>
</feature>
<evidence type="ECO:0000256" key="5">
    <source>
        <dbReference type="ARBA" id="ARBA00022856"/>
    </source>
</evidence>
<keyword evidence="7 10" id="KW-1133">Transmembrane helix</keyword>
<dbReference type="PANTHER" id="PTHR22601">
    <property type="entry name" value="ISP4 LIKE PROTEIN"/>
    <property type="match status" value="1"/>
</dbReference>
<evidence type="ECO:0000256" key="9">
    <source>
        <dbReference type="SAM" id="MobiDB-lite"/>
    </source>
</evidence>
<evidence type="ECO:0000256" key="10">
    <source>
        <dbReference type="SAM" id="Phobius"/>
    </source>
</evidence>
<evidence type="ECO:0000256" key="3">
    <source>
        <dbReference type="ARBA" id="ARBA00022448"/>
    </source>
</evidence>
<dbReference type="InterPro" id="IPR004813">
    <property type="entry name" value="OPT"/>
</dbReference>
<feature type="region of interest" description="Disordered" evidence="9">
    <location>
        <begin position="1"/>
        <end position="30"/>
    </location>
</feature>
<feature type="transmembrane region" description="Helical" evidence="10">
    <location>
        <begin position="350"/>
        <end position="372"/>
    </location>
</feature>
<keyword evidence="8 10" id="KW-0472">Membrane</keyword>
<feature type="transmembrane region" description="Helical" evidence="10">
    <location>
        <begin position="479"/>
        <end position="499"/>
    </location>
</feature>
<evidence type="ECO:0000256" key="8">
    <source>
        <dbReference type="ARBA" id="ARBA00023136"/>
    </source>
</evidence>
<evidence type="ECO:0000256" key="2">
    <source>
        <dbReference type="ARBA" id="ARBA00008807"/>
    </source>
</evidence>
<evidence type="ECO:0000313" key="12">
    <source>
        <dbReference type="Proteomes" id="UP001174691"/>
    </source>
</evidence>
<feature type="transmembrane region" description="Helical" evidence="10">
    <location>
        <begin position="589"/>
        <end position="610"/>
    </location>
</feature>
<comment type="subcellular location">
    <subcellularLocation>
        <location evidence="1">Membrane</location>
        <topology evidence="1">Multi-pass membrane protein</topology>
    </subcellularLocation>
</comment>
<evidence type="ECO:0000256" key="7">
    <source>
        <dbReference type="ARBA" id="ARBA00022989"/>
    </source>
</evidence>
<comment type="similarity">
    <text evidence="2">Belongs to the oligopeptide OPT transporter family.</text>
</comment>
<dbReference type="NCBIfam" id="TIGR00728">
    <property type="entry name" value="OPT_sfam"/>
    <property type="match status" value="1"/>
</dbReference>
<reference evidence="11" key="1">
    <citation type="submission" date="2022-07" db="EMBL/GenBank/DDBJ databases">
        <title>Fungi with potential for degradation of polypropylene.</title>
        <authorList>
            <person name="Gostincar C."/>
        </authorList>
    </citation>
    <scope>NUCLEOTIDE SEQUENCE</scope>
    <source>
        <strain evidence="11">EXF-13287</strain>
    </source>
</reference>
<dbReference type="NCBIfam" id="TIGR00727">
    <property type="entry name" value="ISP4_OPT"/>
    <property type="match status" value="1"/>
</dbReference>
<dbReference type="GO" id="GO:0015031">
    <property type="term" value="P:protein transport"/>
    <property type="evidence" value="ECO:0007669"/>
    <property type="project" value="UniProtKB-KW"/>
</dbReference>
<feature type="transmembrane region" description="Helical" evidence="10">
    <location>
        <begin position="235"/>
        <end position="257"/>
    </location>
</feature>
<sequence>MGFTWRGKTSERPVTEGIAPVASGSDSVGEIVGDPDQDLRKFKKQHQWDPFLEVDKLDAVENAIETGDVEKEAAVEHSLLDDSPYPEVRASVKPTDDPDLPVNTIRAWTIGFITCTIVTACNVLLGLRISPIVILSNVVQLLAYPMGVGWARWMPKYRFRLLGHEMNLNPGPFNMKEHTIITMMTAAGSQASYAIDILLAQEVFYEQYFHWGFQIMLIISTQAMGLGLAGVCRRFLVWPAAMVWPATLVTTTVMNSLHDHRPSDPSLSSGWRIGRYKFFLLVAACTFVWEWIPEVFAQFLQFFTFVTWIAPNNVVVNQLFGGFTGMGIIPLGFDWATISAFLYSPLQTPAFAHFNVGAGLVFVFIVCIGMYFGGPDFYRYLPISDNHNYDNTGAVYDTSKILTPDFTFNQTAYEEYSPLFLPATFTMSYAMSFAALIATVTHVALFYGPDIWSRVKSAKTEVSDVHLKLMRRYREAPEWWFLAIFVVSFVLGLIASIVYPTHLTWWAYIIAIVIGVVLIVPVGIIQAITNQQTGLNVITELIVSYMLPGRPVAMMMFKSFGYMISYNGLQYVSDMKVGHYMKVPPRSMFAAQCFAVIWLSIVQICTYNFLRGNIEGVCTPHQAQGLTCPNARTFYNASVIWGVIGARRMFGVGSLFSWINWFWLIGFALPVVQFFVARRYPRSVLRYVFFPTIFGAAGMIPPANIWWLGQWVVVGVIFNYFIRRRWPGWWTRYVYTLSGALDVGTALCIVLIGLGLGLGNATFPEWWGNTVFANTLDYAGTAVTKVLPGDGSTFGPTKW</sequence>
<feature type="transmembrane region" description="Helical" evidence="10">
    <location>
        <begin position="658"/>
        <end position="677"/>
    </location>
</feature>